<sequence>MIARAAAEGSVPLFRRFDLAISGNASRRKLLFDVRARCGGETRTTAMSTIGFRRWCARRRVQRQVDEGSTGTGSRGAGAGAGASAGAGAGAGVGAGADAGAGVDAGV</sequence>
<dbReference type="Proteomes" id="UP000036403">
    <property type="component" value="Unassembled WGS sequence"/>
</dbReference>
<dbReference type="PaxDb" id="67767-A0A0J7KPG5"/>
<proteinExistence type="predicted"/>
<reference evidence="2 3" key="1">
    <citation type="submission" date="2015-04" db="EMBL/GenBank/DDBJ databases">
        <title>Lasius niger genome sequencing.</title>
        <authorList>
            <person name="Konorov E.A."/>
            <person name="Nikitin M.A."/>
            <person name="Kirill M.V."/>
            <person name="Chang P."/>
        </authorList>
    </citation>
    <scope>NUCLEOTIDE SEQUENCE [LARGE SCALE GENOMIC DNA]</scope>
    <source>
        <tissue evidence="2">Whole</tissue>
    </source>
</reference>
<comment type="caution">
    <text evidence="2">The sequence shown here is derived from an EMBL/GenBank/DDBJ whole genome shotgun (WGS) entry which is preliminary data.</text>
</comment>
<accession>A0A0J7KPG5</accession>
<dbReference type="AlphaFoldDB" id="A0A0J7KPG5"/>
<evidence type="ECO:0000313" key="2">
    <source>
        <dbReference type="EMBL" id="KMQ92129.1"/>
    </source>
</evidence>
<name>A0A0J7KPG5_LASNI</name>
<feature type="compositionally biased region" description="Gly residues" evidence="1">
    <location>
        <begin position="70"/>
        <end position="90"/>
    </location>
</feature>
<protein>
    <submittedName>
        <fullName evidence="2">Uncharacterized protein</fullName>
    </submittedName>
</protein>
<organism evidence="2 3">
    <name type="scientific">Lasius niger</name>
    <name type="common">Black garden ant</name>
    <dbReference type="NCBI Taxonomy" id="67767"/>
    <lineage>
        <taxon>Eukaryota</taxon>
        <taxon>Metazoa</taxon>
        <taxon>Ecdysozoa</taxon>
        <taxon>Arthropoda</taxon>
        <taxon>Hexapoda</taxon>
        <taxon>Insecta</taxon>
        <taxon>Pterygota</taxon>
        <taxon>Neoptera</taxon>
        <taxon>Endopterygota</taxon>
        <taxon>Hymenoptera</taxon>
        <taxon>Apocrita</taxon>
        <taxon>Aculeata</taxon>
        <taxon>Formicoidea</taxon>
        <taxon>Formicidae</taxon>
        <taxon>Formicinae</taxon>
        <taxon>Lasius</taxon>
        <taxon>Lasius</taxon>
    </lineage>
</organism>
<keyword evidence="3" id="KW-1185">Reference proteome</keyword>
<feature type="region of interest" description="Disordered" evidence="1">
    <location>
        <begin position="63"/>
        <end position="90"/>
    </location>
</feature>
<dbReference type="EMBL" id="LBMM01004731">
    <property type="protein sequence ID" value="KMQ92129.1"/>
    <property type="molecule type" value="Genomic_DNA"/>
</dbReference>
<gene>
    <name evidence="2" type="ORF">RF55_7927</name>
</gene>
<evidence type="ECO:0000256" key="1">
    <source>
        <dbReference type="SAM" id="MobiDB-lite"/>
    </source>
</evidence>
<evidence type="ECO:0000313" key="3">
    <source>
        <dbReference type="Proteomes" id="UP000036403"/>
    </source>
</evidence>